<dbReference type="SUPFAM" id="SSF53474">
    <property type="entry name" value="alpha/beta-Hydrolases"/>
    <property type="match status" value="1"/>
</dbReference>
<organism evidence="2 3">
    <name type="scientific">Couchioplanes caeruleus subsp. caeruleus</name>
    <dbReference type="NCBI Taxonomy" id="56427"/>
    <lineage>
        <taxon>Bacteria</taxon>
        <taxon>Bacillati</taxon>
        <taxon>Actinomycetota</taxon>
        <taxon>Actinomycetes</taxon>
        <taxon>Micromonosporales</taxon>
        <taxon>Micromonosporaceae</taxon>
        <taxon>Couchioplanes</taxon>
    </lineage>
</organism>
<evidence type="ECO:0000313" key="3">
    <source>
        <dbReference type="Proteomes" id="UP000182486"/>
    </source>
</evidence>
<dbReference type="InterPro" id="IPR000073">
    <property type="entry name" value="AB_hydrolase_1"/>
</dbReference>
<sequence length="238" mass="25764">MTARNLPVLVLVHGAWHGAWCWDHLIAELTGRGWPNPAVVDLPSATGDSDAGLYDDARAVRQHLARFDEPVVVLAHSYGGMPVTEAAADVPNVRQLVYLSAHMLDEGESLVSPIGGPWYPPENRSIAPPENPRELFYHDVPAEIADDAASRLRPQSARSFEEPLTRAAWKSIRSAYIVCDQDRVFPEGLADKLAPKADLVRRLPGSHSPFLARPATLADTLEDVVSQGPLATGSSKAG</sequence>
<dbReference type="InterPro" id="IPR052897">
    <property type="entry name" value="Sec-Metab_Biosynth_Hydrolase"/>
</dbReference>
<dbReference type="PANTHER" id="PTHR37017:SF11">
    <property type="entry name" value="ESTERASE_LIPASE_THIOESTERASE DOMAIN-CONTAINING PROTEIN"/>
    <property type="match status" value="1"/>
</dbReference>
<dbReference type="GO" id="GO:0003824">
    <property type="term" value="F:catalytic activity"/>
    <property type="evidence" value="ECO:0007669"/>
    <property type="project" value="UniProtKB-ARBA"/>
</dbReference>
<dbReference type="AlphaFoldDB" id="A0A1K0GP66"/>
<dbReference type="PANTHER" id="PTHR37017">
    <property type="entry name" value="AB HYDROLASE-1 DOMAIN-CONTAINING PROTEIN-RELATED"/>
    <property type="match status" value="1"/>
</dbReference>
<evidence type="ECO:0000259" key="1">
    <source>
        <dbReference type="Pfam" id="PF12697"/>
    </source>
</evidence>
<gene>
    <name evidence="2" type="ORF">BG844_28905</name>
</gene>
<name>A0A1K0GP66_9ACTN</name>
<proteinExistence type="predicted"/>
<keyword evidence="3" id="KW-1185">Reference proteome</keyword>
<evidence type="ECO:0000313" key="2">
    <source>
        <dbReference type="EMBL" id="OJF11003.1"/>
    </source>
</evidence>
<dbReference type="EMBL" id="MEIA01000441">
    <property type="protein sequence ID" value="OJF11003.1"/>
    <property type="molecule type" value="Genomic_DNA"/>
</dbReference>
<feature type="domain" description="AB hydrolase-1" evidence="1">
    <location>
        <begin position="9"/>
        <end position="219"/>
    </location>
</feature>
<dbReference type="Pfam" id="PF12697">
    <property type="entry name" value="Abhydrolase_6"/>
    <property type="match status" value="1"/>
</dbReference>
<dbReference type="RefSeq" id="WP_071808480.1">
    <property type="nucleotide sequence ID" value="NZ_MEIA01000441.1"/>
</dbReference>
<accession>A0A1K0GP66</accession>
<dbReference type="Gene3D" id="3.40.50.1820">
    <property type="entry name" value="alpha/beta hydrolase"/>
    <property type="match status" value="1"/>
</dbReference>
<dbReference type="InterPro" id="IPR029058">
    <property type="entry name" value="AB_hydrolase_fold"/>
</dbReference>
<protein>
    <recommendedName>
        <fullName evidence="1">AB hydrolase-1 domain-containing protein</fullName>
    </recommendedName>
</protein>
<comment type="caution">
    <text evidence="2">The sequence shown here is derived from an EMBL/GenBank/DDBJ whole genome shotgun (WGS) entry which is preliminary data.</text>
</comment>
<reference evidence="2 3" key="1">
    <citation type="submission" date="2016-09" db="EMBL/GenBank/DDBJ databases">
        <title>Couchioplanes caeruleus draft genome sequence.</title>
        <authorList>
            <person name="Sheehan J."/>
            <person name="Caffrey P."/>
        </authorList>
    </citation>
    <scope>NUCLEOTIDE SEQUENCE [LARGE SCALE GENOMIC DNA]</scope>
    <source>
        <strain evidence="2 3">DSM 43634</strain>
    </source>
</reference>
<dbReference type="Proteomes" id="UP000182486">
    <property type="component" value="Unassembled WGS sequence"/>
</dbReference>